<dbReference type="HOGENOM" id="CLU_097117_0_0_9"/>
<dbReference type="AlphaFoldDB" id="A0A125W4X4"/>
<accession>A0A125W4X4</accession>
<dbReference type="Proteomes" id="UP000004846">
    <property type="component" value="Unassembled WGS sequence"/>
</dbReference>
<proteinExistence type="predicted"/>
<reference evidence="1 2" key="1">
    <citation type="submission" date="2010-07" db="EMBL/GenBank/DDBJ databases">
        <authorList>
            <person name="Sid Ahmed O."/>
        </authorList>
    </citation>
    <scope>NUCLEOTIDE SEQUENCE [LARGE SCALE GENOMIC DNA]</scope>
    <source>
        <strain evidence="1 2">TX4248</strain>
    </source>
</reference>
<name>A0A125W4X4_ENTFL</name>
<dbReference type="RefSeq" id="WP_002402375.1">
    <property type="nucleotide sequence ID" value="NZ_GL454464.1"/>
</dbReference>
<protein>
    <submittedName>
        <fullName evidence="1">Uncharacterized protein</fullName>
    </submittedName>
</protein>
<evidence type="ECO:0000313" key="2">
    <source>
        <dbReference type="Proteomes" id="UP000004846"/>
    </source>
</evidence>
<comment type="caution">
    <text evidence="1">The sequence shown here is derived from an EMBL/GenBank/DDBJ whole genome shotgun (WGS) entry which is preliminary data.</text>
</comment>
<evidence type="ECO:0000313" key="1">
    <source>
        <dbReference type="EMBL" id="EFM82351.1"/>
    </source>
</evidence>
<organism evidence="1 2">
    <name type="scientific">Enterococcus faecalis TX4248</name>
    <dbReference type="NCBI Taxonomy" id="749495"/>
    <lineage>
        <taxon>Bacteria</taxon>
        <taxon>Bacillati</taxon>
        <taxon>Bacillota</taxon>
        <taxon>Bacilli</taxon>
        <taxon>Lactobacillales</taxon>
        <taxon>Enterococcaceae</taxon>
        <taxon>Enterococcus</taxon>
    </lineage>
</organism>
<sequence>MAEGLSKHQIEIITAKVLEIQEKKKKETKREKRDWKLRNTNLLLKNYRMLKKHCDSIVPTIQDYEISVFDSEALNLDTLMKYKARTKEMLDYFDLMFSSYNNYCRSNGDAAERRFDIIKSVYIEDGNFRKSKSEMASYYAIDFRTVDRDIKKATDELSIFLYGIDSLDDLANVLKLS</sequence>
<gene>
    <name evidence="1" type="ORF">HMPREF9498_02078</name>
</gene>
<dbReference type="EMBL" id="AEBR01000067">
    <property type="protein sequence ID" value="EFM82351.1"/>
    <property type="molecule type" value="Genomic_DNA"/>
</dbReference>